<gene>
    <name evidence="12" type="ORF">COU06_01255</name>
</gene>
<evidence type="ECO:0000256" key="2">
    <source>
        <dbReference type="ARBA" id="ARBA00022475"/>
    </source>
</evidence>
<sequence>MARKNQVLENLEAGGYITNEEKIRAKNEEIKFSRPANLSLAPHFVIQVKEYLDAKYGEEFVRRSGLKVITTLDAKIQEYAEDAVAKGVERNSKLYGGTNGALVTQDATTGQVLALVGSRNYFDEEIDGNFNVAIQGLRQPGSALKPFIYLSAFEKGYSDETIVFDVETEFNTTNNPRDSYSPENFDGFFRGPVNLRTALAQSMNVPAVKTLYLTGINTVLDNLHRFGITTLKDRSRFGLSLVLGGGEVTLSELVNAYSTLAQEGIYQDQSIILLIEDSNGRVLEEYTQKTQRVMDPQYPRMVNNILTDIEARSGLFVSSLPLTLFPGYEVAIKTGTTNDYRDAWAVGYTPTFVTGVWTGNNDNTPMHQQGSSLLAAIPILHNFLSKAIVTTEATSFNPPDKVITTKPMVNGSIVAQYTSGGNSYPHVHNILHYIDKNNPAGETPTFP</sequence>
<keyword evidence="3" id="KW-0328">Glycosyltransferase</keyword>
<feature type="non-terminal residue" evidence="12">
    <location>
        <position position="447"/>
    </location>
</feature>
<evidence type="ECO:0000256" key="6">
    <source>
        <dbReference type="ARBA" id="ARBA00022984"/>
    </source>
</evidence>
<dbReference type="Proteomes" id="UP000229112">
    <property type="component" value="Unassembled WGS sequence"/>
</dbReference>
<evidence type="ECO:0000256" key="9">
    <source>
        <dbReference type="ARBA" id="ARBA00044770"/>
    </source>
</evidence>
<evidence type="ECO:0000256" key="1">
    <source>
        <dbReference type="ARBA" id="ARBA00004370"/>
    </source>
</evidence>
<dbReference type="InterPro" id="IPR001460">
    <property type="entry name" value="PCN-bd_Tpept"/>
</dbReference>
<dbReference type="Gene3D" id="3.40.710.10">
    <property type="entry name" value="DD-peptidase/beta-lactamase superfamily"/>
    <property type="match status" value="1"/>
</dbReference>
<keyword evidence="5" id="KW-0133">Cell shape</keyword>
<evidence type="ECO:0000256" key="10">
    <source>
        <dbReference type="ARBA" id="ARBA00049902"/>
    </source>
</evidence>
<dbReference type="PANTHER" id="PTHR32282">
    <property type="entry name" value="BINDING PROTEIN TRANSPEPTIDASE, PUTATIVE-RELATED"/>
    <property type="match status" value="1"/>
</dbReference>
<comment type="catalytic activity">
    <reaction evidence="10">
        <text>[GlcNAc-(1-&gt;4)-Mur2Ac(oyl-L-Ala-gamma-D-Glu-L-Lys-D-Ala-D-Ala)](n)-di-trans,octa-cis-undecaprenyl diphosphate + beta-D-GlcNAc-(1-&gt;4)-Mur2Ac(oyl-L-Ala-gamma-D-Glu-L-Lys-D-Ala-D-Ala)-di-trans,octa-cis-undecaprenyl diphosphate = [GlcNAc-(1-&gt;4)-Mur2Ac(oyl-L-Ala-gamma-D-Glu-L-Lys-D-Ala-D-Ala)](n+1)-di-trans,octa-cis-undecaprenyl diphosphate + di-trans,octa-cis-undecaprenyl diphosphate + H(+)</text>
        <dbReference type="Rhea" id="RHEA:23708"/>
        <dbReference type="Rhea" id="RHEA-COMP:9602"/>
        <dbReference type="Rhea" id="RHEA-COMP:9603"/>
        <dbReference type="ChEBI" id="CHEBI:15378"/>
        <dbReference type="ChEBI" id="CHEBI:58405"/>
        <dbReference type="ChEBI" id="CHEBI:60033"/>
        <dbReference type="ChEBI" id="CHEBI:78435"/>
        <dbReference type="EC" id="2.4.99.28"/>
    </reaction>
</comment>
<proteinExistence type="predicted"/>
<evidence type="ECO:0000313" key="13">
    <source>
        <dbReference type="Proteomes" id="UP000229112"/>
    </source>
</evidence>
<dbReference type="Pfam" id="PF00905">
    <property type="entry name" value="Transpeptidase"/>
    <property type="match status" value="1"/>
</dbReference>
<keyword evidence="4" id="KW-0808">Transferase</keyword>
<name>A0A2M6WKD4_9BACT</name>
<accession>A0A2M6WKD4</accession>
<dbReference type="GO" id="GO:0030288">
    <property type="term" value="C:outer membrane-bounded periplasmic space"/>
    <property type="evidence" value="ECO:0007669"/>
    <property type="project" value="TreeGrafter"/>
</dbReference>
<dbReference type="GO" id="GO:0008955">
    <property type="term" value="F:peptidoglycan glycosyltransferase activity"/>
    <property type="evidence" value="ECO:0007669"/>
    <property type="project" value="UniProtKB-EC"/>
</dbReference>
<dbReference type="PANTHER" id="PTHR32282:SF11">
    <property type="entry name" value="PENICILLIN-BINDING PROTEIN 1B"/>
    <property type="match status" value="1"/>
</dbReference>
<evidence type="ECO:0000256" key="8">
    <source>
        <dbReference type="ARBA" id="ARBA00023316"/>
    </source>
</evidence>
<dbReference type="GO" id="GO:0071555">
    <property type="term" value="P:cell wall organization"/>
    <property type="evidence" value="ECO:0007669"/>
    <property type="project" value="UniProtKB-KW"/>
</dbReference>
<comment type="caution">
    <text evidence="12">The sequence shown here is derived from an EMBL/GenBank/DDBJ whole genome shotgun (WGS) entry which is preliminary data.</text>
</comment>
<keyword evidence="8" id="KW-0961">Cell wall biogenesis/degradation</keyword>
<organism evidence="12 13">
    <name type="scientific">Candidatus Harrisonbacteria bacterium CG10_big_fil_rev_8_21_14_0_10_38_8</name>
    <dbReference type="NCBI Taxonomy" id="1974582"/>
    <lineage>
        <taxon>Bacteria</taxon>
        <taxon>Candidatus Harrisoniibacteriota</taxon>
    </lineage>
</organism>
<dbReference type="GO" id="GO:0009252">
    <property type="term" value="P:peptidoglycan biosynthetic process"/>
    <property type="evidence" value="ECO:0007669"/>
    <property type="project" value="UniProtKB-KW"/>
</dbReference>
<dbReference type="InterPro" id="IPR012338">
    <property type="entry name" value="Beta-lactam/transpept-like"/>
</dbReference>
<keyword evidence="6" id="KW-0573">Peptidoglycan synthesis</keyword>
<reference evidence="13" key="1">
    <citation type="submission" date="2017-09" db="EMBL/GenBank/DDBJ databases">
        <title>Depth-based differentiation of microbial function through sediment-hosted aquifers and enrichment of novel symbionts in the deep terrestrial subsurface.</title>
        <authorList>
            <person name="Probst A.J."/>
            <person name="Ladd B."/>
            <person name="Jarett J.K."/>
            <person name="Geller-Mcgrath D.E."/>
            <person name="Sieber C.M.K."/>
            <person name="Emerson J.B."/>
            <person name="Anantharaman K."/>
            <person name="Thomas B.C."/>
            <person name="Malmstrom R."/>
            <person name="Stieglmeier M."/>
            <person name="Klingl A."/>
            <person name="Woyke T."/>
            <person name="Ryan C.M."/>
            <person name="Banfield J.F."/>
        </authorList>
    </citation>
    <scope>NUCLEOTIDE SEQUENCE [LARGE SCALE GENOMIC DNA]</scope>
</reference>
<dbReference type="SUPFAM" id="SSF56601">
    <property type="entry name" value="beta-lactamase/transpeptidase-like"/>
    <property type="match status" value="1"/>
</dbReference>
<evidence type="ECO:0000256" key="3">
    <source>
        <dbReference type="ARBA" id="ARBA00022676"/>
    </source>
</evidence>
<dbReference type="AlphaFoldDB" id="A0A2M6WKD4"/>
<protein>
    <recommendedName>
        <fullName evidence="9">peptidoglycan glycosyltransferase</fullName>
        <ecNumber evidence="9">2.4.99.28</ecNumber>
    </recommendedName>
</protein>
<evidence type="ECO:0000259" key="11">
    <source>
        <dbReference type="Pfam" id="PF00905"/>
    </source>
</evidence>
<feature type="domain" description="Penicillin-binding protein transpeptidase" evidence="11">
    <location>
        <begin position="100"/>
        <end position="351"/>
    </location>
</feature>
<dbReference type="EMBL" id="PFAY01000009">
    <property type="protein sequence ID" value="PIT93226.1"/>
    <property type="molecule type" value="Genomic_DNA"/>
</dbReference>
<dbReference type="GO" id="GO:0008658">
    <property type="term" value="F:penicillin binding"/>
    <property type="evidence" value="ECO:0007669"/>
    <property type="project" value="InterPro"/>
</dbReference>
<keyword evidence="2" id="KW-1003">Cell membrane</keyword>
<evidence type="ECO:0000256" key="4">
    <source>
        <dbReference type="ARBA" id="ARBA00022679"/>
    </source>
</evidence>
<comment type="subcellular location">
    <subcellularLocation>
        <location evidence="1">Membrane</location>
    </subcellularLocation>
</comment>
<keyword evidence="7" id="KW-0472">Membrane</keyword>
<evidence type="ECO:0000256" key="7">
    <source>
        <dbReference type="ARBA" id="ARBA00023136"/>
    </source>
</evidence>
<evidence type="ECO:0000256" key="5">
    <source>
        <dbReference type="ARBA" id="ARBA00022960"/>
    </source>
</evidence>
<dbReference type="GO" id="GO:0016020">
    <property type="term" value="C:membrane"/>
    <property type="evidence" value="ECO:0007669"/>
    <property type="project" value="UniProtKB-SubCell"/>
</dbReference>
<dbReference type="EC" id="2.4.99.28" evidence="9"/>
<evidence type="ECO:0000313" key="12">
    <source>
        <dbReference type="EMBL" id="PIT93226.1"/>
    </source>
</evidence>
<dbReference type="GO" id="GO:0008360">
    <property type="term" value="P:regulation of cell shape"/>
    <property type="evidence" value="ECO:0007669"/>
    <property type="project" value="UniProtKB-KW"/>
</dbReference>
<dbReference type="InterPro" id="IPR050396">
    <property type="entry name" value="Glycosyltr_51/Transpeptidase"/>
</dbReference>